<evidence type="ECO:0000256" key="3">
    <source>
        <dbReference type="ARBA" id="ARBA00022989"/>
    </source>
</evidence>
<dbReference type="OrthoDB" id="10538473at2759"/>
<dbReference type="PANTHER" id="PTHR23501:SF198">
    <property type="entry name" value="AZOLE RESISTANCE PROTEIN 1-RELATED"/>
    <property type="match status" value="1"/>
</dbReference>
<dbReference type="EMBL" id="KV878182">
    <property type="protein sequence ID" value="OJI87482.1"/>
    <property type="molecule type" value="Genomic_DNA"/>
</dbReference>
<keyword evidence="2 5" id="KW-0812">Transmembrane</keyword>
<evidence type="ECO:0000313" key="7">
    <source>
        <dbReference type="Proteomes" id="UP000184304"/>
    </source>
</evidence>
<organism evidence="6 7">
    <name type="scientific">Aspergillus tubingensis (strain CBS 134.48)</name>
    <dbReference type="NCBI Taxonomy" id="767770"/>
    <lineage>
        <taxon>Eukaryota</taxon>
        <taxon>Fungi</taxon>
        <taxon>Dikarya</taxon>
        <taxon>Ascomycota</taxon>
        <taxon>Pezizomycotina</taxon>
        <taxon>Eurotiomycetes</taxon>
        <taxon>Eurotiomycetidae</taxon>
        <taxon>Eurotiales</taxon>
        <taxon>Aspergillaceae</taxon>
        <taxon>Aspergillus</taxon>
        <taxon>Aspergillus subgen. Circumdati</taxon>
    </lineage>
</organism>
<evidence type="ECO:0000256" key="1">
    <source>
        <dbReference type="ARBA" id="ARBA00004141"/>
    </source>
</evidence>
<evidence type="ECO:0000256" key="4">
    <source>
        <dbReference type="ARBA" id="ARBA00023136"/>
    </source>
</evidence>
<gene>
    <name evidence="6" type="ORF">ASPTUDRAFT_51584</name>
</gene>
<accession>A0A1L9NE72</accession>
<keyword evidence="7" id="KW-1185">Reference proteome</keyword>
<dbReference type="GO" id="GO:0005886">
    <property type="term" value="C:plasma membrane"/>
    <property type="evidence" value="ECO:0007669"/>
    <property type="project" value="TreeGrafter"/>
</dbReference>
<name>A0A1L9NE72_ASPTC</name>
<comment type="subcellular location">
    <subcellularLocation>
        <location evidence="1">Membrane</location>
        <topology evidence="1">Multi-pass membrane protein</topology>
    </subcellularLocation>
</comment>
<keyword evidence="4 5" id="KW-0472">Membrane</keyword>
<evidence type="ECO:0000256" key="5">
    <source>
        <dbReference type="SAM" id="Phobius"/>
    </source>
</evidence>
<keyword evidence="3 5" id="KW-1133">Transmembrane helix</keyword>
<dbReference type="AlphaFoldDB" id="A0A1L9NE72"/>
<dbReference type="VEuPathDB" id="FungiDB:ASPTUDRAFT_51584"/>
<evidence type="ECO:0000256" key="2">
    <source>
        <dbReference type="ARBA" id="ARBA00022692"/>
    </source>
</evidence>
<dbReference type="Proteomes" id="UP000184304">
    <property type="component" value="Unassembled WGS sequence"/>
</dbReference>
<reference evidence="7" key="1">
    <citation type="journal article" date="2017" name="Genome Biol.">
        <title>Comparative genomics reveals high biological diversity and specific adaptations in the industrially and medically important fungal genus Aspergillus.</title>
        <authorList>
            <person name="de Vries R.P."/>
            <person name="Riley R."/>
            <person name="Wiebenga A."/>
            <person name="Aguilar-Osorio G."/>
            <person name="Amillis S."/>
            <person name="Uchima C.A."/>
            <person name="Anderluh G."/>
            <person name="Asadollahi M."/>
            <person name="Askin M."/>
            <person name="Barry K."/>
            <person name="Battaglia E."/>
            <person name="Bayram O."/>
            <person name="Benocci T."/>
            <person name="Braus-Stromeyer S.A."/>
            <person name="Caldana C."/>
            <person name="Canovas D."/>
            <person name="Cerqueira G.C."/>
            <person name="Chen F."/>
            <person name="Chen W."/>
            <person name="Choi C."/>
            <person name="Clum A."/>
            <person name="Dos Santos R.A."/>
            <person name="Damasio A.R."/>
            <person name="Diallinas G."/>
            <person name="Emri T."/>
            <person name="Fekete E."/>
            <person name="Flipphi M."/>
            <person name="Freyberg S."/>
            <person name="Gallo A."/>
            <person name="Gournas C."/>
            <person name="Habgood R."/>
            <person name="Hainaut M."/>
            <person name="Harispe M.L."/>
            <person name="Henrissat B."/>
            <person name="Hilden K.S."/>
            <person name="Hope R."/>
            <person name="Hossain A."/>
            <person name="Karabika E."/>
            <person name="Karaffa L."/>
            <person name="Karanyi Z."/>
            <person name="Krasevec N."/>
            <person name="Kuo A."/>
            <person name="Kusch H."/>
            <person name="LaButti K."/>
            <person name="Lagendijk E.L."/>
            <person name="Lapidus A."/>
            <person name="Levasseur A."/>
            <person name="Lindquist E."/>
            <person name="Lipzen A."/>
            <person name="Logrieco A.F."/>
            <person name="MacCabe A."/>
            <person name="Maekelae M.R."/>
            <person name="Malavazi I."/>
            <person name="Melin P."/>
            <person name="Meyer V."/>
            <person name="Mielnichuk N."/>
            <person name="Miskei M."/>
            <person name="Molnar A.P."/>
            <person name="Mule G."/>
            <person name="Ngan C.Y."/>
            <person name="Orejas M."/>
            <person name="Orosz E."/>
            <person name="Ouedraogo J.P."/>
            <person name="Overkamp K.M."/>
            <person name="Park H.-S."/>
            <person name="Perrone G."/>
            <person name="Piumi F."/>
            <person name="Punt P.J."/>
            <person name="Ram A.F."/>
            <person name="Ramon A."/>
            <person name="Rauscher S."/>
            <person name="Record E."/>
            <person name="Riano-Pachon D.M."/>
            <person name="Robert V."/>
            <person name="Roehrig J."/>
            <person name="Ruller R."/>
            <person name="Salamov A."/>
            <person name="Salih N.S."/>
            <person name="Samson R.A."/>
            <person name="Sandor E."/>
            <person name="Sanguinetti M."/>
            <person name="Schuetze T."/>
            <person name="Sepcic K."/>
            <person name="Shelest E."/>
            <person name="Sherlock G."/>
            <person name="Sophianopoulou V."/>
            <person name="Squina F.M."/>
            <person name="Sun H."/>
            <person name="Susca A."/>
            <person name="Todd R.B."/>
            <person name="Tsang A."/>
            <person name="Unkles S.E."/>
            <person name="van de Wiele N."/>
            <person name="van Rossen-Uffink D."/>
            <person name="Oliveira J.V."/>
            <person name="Vesth T.C."/>
            <person name="Visser J."/>
            <person name="Yu J.-H."/>
            <person name="Zhou M."/>
            <person name="Andersen M.R."/>
            <person name="Archer D.B."/>
            <person name="Baker S.E."/>
            <person name="Benoit I."/>
            <person name="Brakhage A.A."/>
            <person name="Braus G.H."/>
            <person name="Fischer R."/>
            <person name="Frisvad J.C."/>
            <person name="Goldman G.H."/>
            <person name="Houbraken J."/>
            <person name="Oakley B."/>
            <person name="Pocsi I."/>
            <person name="Scazzocchio C."/>
            <person name="Seiboth B."/>
            <person name="vanKuyk P.A."/>
            <person name="Wortman J."/>
            <person name="Dyer P.S."/>
            <person name="Grigoriev I.V."/>
        </authorList>
    </citation>
    <scope>NUCLEOTIDE SEQUENCE [LARGE SCALE GENOMIC DNA]</scope>
    <source>
        <strain evidence="7">CBS 134.48</strain>
    </source>
</reference>
<dbReference type="STRING" id="767770.A0A1L9NE72"/>
<proteinExistence type="predicted"/>
<sequence>MPVLRMGRALKNHISCRWCFDIYLPFGLLSPVVIFVTFQISKPVAPMSLRENVVCLDPLGTAMPSIGAGLLSTLQSDFGTGQWMVYQVILGEGIGMGFQLPVFLVQTTLLSTYWYLLPHGLDALSFIQLLGDCIFVSIARDIFRNRLLAGNHTALPMVDPRAVNNVGPTSFQRVYSS</sequence>
<dbReference type="GO" id="GO:0022857">
    <property type="term" value="F:transmembrane transporter activity"/>
    <property type="evidence" value="ECO:0007669"/>
    <property type="project" value="TreeGrafter"/>
</dbReference>
<evidence type="ECO:0000313" key="6">
    <source>
        <dbReference type="EMBL" id="OJI87482.1"/>
    </source>
</evidence>
<feature type="transmembrane region" description="Helical" evidence="5">
    <location>
        <begin position="20"/>
        <end position="40"/>
    </location>
</feature>
<dbReference type="PANTHER" id="PTHR23501">
    <property type="entry name" value="MAJOR FACILITATOR SUPERFAMILY"/>
    <property type="match status" value="1"/>
</dbReference>
<protein>
    <submittedName>
        <fullName evidence="6">Uncharacterized protein</fullName>
    </submittedName>
</protein>